<protein>
    <submittedName>
        <fullName evidence="1">Uncharacterized protein</fullName>
    </submittedName>
</protein>
<sequence length="104" mass="12563">MKRATKKLSQMNFFNQLIIMKKTLIIRISLKEKMELASLDFFSKRKIWLNIFFWWLSSHIPPTHDTKKLLPITITLFTDWNATYRCIYHIKLSHCLFTIYLPTP</sequence>
<proteinExistence type="predicted"/>
<dbReference type="AlphaFoldDB" id="A0A8D8ZU10"/>
<accession>A0A8D8ZU10</accession>
<name>A0A8D8ZU10_9HEMI</name>
<reference evidence="1" key="1">
    <citation type="submission" date="2021-05" db="EMBL/GenBank/DDBJ databases">
        <authorList>
            <person name="Alioto T."/>
            <person name="Alioto T."/>
            <person name="Gomez Garrido J."/>
        </authorList>
    </citation>
    <scope>NUCLEOTIDE SEQUENCE</scope>
</reference>
<organism evidence="1">
    <name type="scientific">Cacopsylla melanoneura</name>
    <dbReference type="NCBI Taxonomy" id="428564"/>
    <lineage>
        <taxon>Eukaryota</taxon>
        <taxon>Metazoa</taxon>
        <taxon>Ecdysozoa</taxon>
        <taxon>Arthropoda</taxon>
        <taxon>Hexapoda</taxon>
        <taxon>Insecta</taxon>
        <taxon>Pterygota</taxon>
        <taxon>Neoptera</taxon>
        <taxon>Paraneoptera</taxon>
        <taxon>Hemiptera</taxon>
        <taxon>Sternorrhyncha</taxon>
        <taxon>Psylloidea</taxon>
        <taxon>Psyllidae</taxon>
        <taxon>Psyllinae</taxon>
        <taxon>Cacopsylla</taxon>
    </lineage>
</organism>
<evidence type="ECO:0000313" key="1">
    <source>
        <dbReference type="EMBL" id="CAG6753908.1"/>
    </source>
</evidence>
<dbReference type="EMBL" id="HBUF01537802">
    <property type="protein sequence ID" value="CAG6753908.1"/>
    <property type="molecule type" value="Transcribed_RNA"/>
</dbReference>